<reference evidence="1" key="1">
    <citation type="submission" date="2023-07" db="EMBL/GenBank/DDBJ databases">
        <title>Mycolicibacterium sp. nov., a novel bacterial species.</title>
        <authorList>
            <person name="Cao Y."/>
        </authorList>
    </citation>
    <scope>NUCLEOTIDE SEQUENCE</scope>
    <source>
        <strain evidence="1">KC 300</strain>
    </source>
</reference>
<accession>A0ABT8UBI9</accession>
<name>A0ABT8UBI9_9MYCO</name>
<sequence>MTDREPLRAACRSATGHLRRIGDAQLPEPLSGAVDSDLGTLLW</sequence>
<dbReference type="EMBL" id="JAUMSQ010000007">
    <property type="protein sequence ID" value="MDO3634541.1"/>
    <property type="molecule type" value="Genomic_DNA"/>
</dbReference>
<evidence type="ECO:0000313" key="2">
    <source>
        <dbReference type="Proteomes" id="UP001168823"/>
    </source>
</evidence>
<dbReference type="Proteomes" id="UP001168823">
    <property type="component" value="Unassembled WGS sequence"/>
</dbReference>
<protein>
    <submittedName>
        <fullName evidence="1">Uncharacterized protein</fullName>
    </submittedName>
</protein>
<gene>
    <name evidence="1" type="ORF">Q2100_02125</name>
</gene>
<organism evidence="1 2">
    <name type="scientific">Mycolicibacterium arseniciresistens</name>
    <dbReference type="NCBI Taxonomy" id="3062257"/>
    <lineage>
        <taxon>Bacteria</taxon>
        <taxon>Bacillati</taxon>
        <taxon>Actinomycetota</taxon>
        <taxon>Actinomycetes</taxon>
        <taxon>Mycobacteriales</taxon>
        <taxon>Mycobacteriaceae</taxon>
        <taxon>Mycolicibacterium</taxon>
    </lineage>
</organism>
<dbReference type="RefSeq" id="WP_302912730.1">
    <property type="nucleotide sequence ID" value="NZ_JAUMSQ010000007.1"/>
</dbReference>
<proteinExistence type="predicted"/>
<evidence type="ECO:0000313" key="1">
    <source>
        <dbReference type="EMBL" id="MDO3634541.1"/>
    </source>
</evidence>
<comment type="caution">
    <text evidence="1">The sequence shown here is derived from an EMBL/GenBank/DDBJ whole genome shotgun (WGS) entry which is preliminary data.</text>
</comment>
<keyword evidence="2" id="KW-1185">Reference proteome</keyword>